<organism evidence="1 2">
    <name type="scientific">Sporolactobacillus laevolacticus DSM 442</name>
    <dbReference type="NCBI Taxonomy" id="1395513"/>
    <lineage>
        <taxon>Bacteria</taxon>
        <taxon>Bacillati</taxon>
        <taxon>Bacillota</taxon>
        <taxon>Bacilli</taxon>
        <taxon>Bacillales</taxon>
        <taxon>Sporolactobacillaceae</taxon>
        <taxon>Sporolactobacillus</taxon>
    </lineage>
</organism>
<dbReference type="EMBL" id="AWTC01000011">
    <property type="protein sequence ID" value="EST11441.1"/>
    <property type="molecule type" value="Genomic_DNA"/>
</dbReference>
<reference evidence="1 2" key="1">
    <citation type="journal article" date="2013" name="Genome Announc.">
        <title>Genome Sequence of Sporolactobacillus laevolacticus DSM442, an Efficient Polymer-Grade D-Lactate Producer from Agricultural Waste Cottonseed as a Nitrogen Source.</title>
        <authorList>
            <person name="Wang H."/>
            <person name="Wang L."/>
            <person name="Ju J."/>
            <person name="Yu B."/>
            <person name="Ma Y."/>
        </authorList>
    </citation>
    <scope>NUCLEOTIDE SEQUENCE [LARGE SCALE GENOMIC DNA]</scope>
    <source>
        <strain evidence="1 2">DSM 442</strain>
    </source>
</reference>
<comment type="caution">
    <text evidence="1">The sequence shown here is derived from an EMBL/GenBank/DDBJ whole genome shotgun (WGS) entry which is preliminary data.</text>
</comment>
<dbReference type="AlphaFoldDB" id="V6IXN8"/>
<proteinExistence type="predicted"/>
<dbReference type="RefSeq" id="WP_023510601.1">
    <property type="nucleotide sequence ID" value="NZ_AWTC01000011.1"/>
</dbReference>
<name>V6IXN8_9BACL</name>
<dbReference type="STRING" id="1395513.P343_11790"/>
<dbReference type="Proteomes" id="UP000018296">
    <property type="component" value="Unassembled WGS sequence"/>
</dbReference>
<protein>
    <submittedName>
        <fullName evidence="1">Uncharacterized protein</fullName>
    </submittedName>
</protein>
<keyword evidence="2" id="KW-1185">Reference proteome</keyword>
<sequence>MSAYEHYSATYLTGLYHSIKQNIENGFLSNAMVQELNLIAEAVSKQGVVILEERRAFRPFTECKIKLH</sequence>
<evidence type="ECO:0000313" key="2">
    <source>
        <dbReference type="Proteomes" id="UP000018296"/>
    </source>
</evidence>
<accession>V6IXN8</accession>
<dbReference type="PATRIC" id="fig|1395513.3.peg.2387"/>
<evidence type="ECO:0000313" key="1">
    <source>
        <dbReference type="EMBL" id="EST11441.1"/>
    </source>
</evidence>
<gene>
    <name evidence="1" type="ORF">P343_11790</name>
</gene>